<proteinExistence type="predicted"/>
<evidence type="ECO:0000256" key="1">
    <source>
        <dbReference type="SAM" id="MobiDB-lite"/>
    </source>
</evidence>
<dbReference type="PROSITE" id="PS51257">
    <property type="entry name" value="PROKAR_LIPOPROTEIN"/>
    <property type="match status" value="1"/>
</dbReference>
<organism evidence="2 3">
    <name type="scientific">Sorangium cellulosum</name>
    <name type="common">Polyangium cellulosum</name>
    <dbReference type="NCBI Taxonomy" id="56"/>
    <lineage>
        <taxon>Bacteria</taxon>
        <taxon>Pseudomonadati</taxon>
        <taxon>Myxococcota</taxon>
        <taxon>Polyangia</taxon>
        <taxon>Polyangiales</taxon>
        <taxon>Polyangiaceae</taxon>
        <taxon>Sorangium</taxon>
    </lineage>
</organism>
<dbReference type="Proteomes" id="UP000075502">
    <property type="component" value="Unassembled WGS sequence"/>
</dbReference>
<sequence>MKKAILFAFAPLLAACDMEPTTGAELDLRDREEATLQSAPLADPIVARGAFATEADRERFEADVLPSARAFLAYWAEGGLSVPHAPARLFISPPRGTSATEALPQLYGENIFDDLRALEAEVASAPSNRAAIERIDAFTCERPPLHRGFLEDVEEHADNPDVGPADIAQALRRKHEELLGPDGTFSFGTDNGEFELPLRRNCSYILLGHSTQPTRAHPYLERDVVNHELGHALHYGLWLASGPLGERLSTTANEAIADILAHVFDGDPCHGKVLDEGGTPVDCRRRMDVYEQSVSDAFWGFGRADHETGQSLRQLIWTLREEVPADALRVAVVDGIAAVQVALNQIDAEPLANVPIFDDEILATRYRFVREYEAASAFFHAVCARLGDAPPACGEHAQRIGDPRLAMREAWLANAPTSIGRSGVTLADGRRVAFELEGALIRQMTVTLADGEQRSYPGDPDLGFPEAERESTSGRITLWFPEPGSTAPDAKVGWTSDGELIAR</sequence>
<dbReference type="SUPFAM" id="SSF55486">
    <property type="entry name" value="Metalloproteases ('zincins'), catalytic domain"/>
    <property type="match status" value="1"/>
</dbReference>
<comment type="caution">
    <text evidence="2">The sequence shown here is derived from an EMBL/GenBank/DDBJ whole genome shotgun (WGS) entry which is preliminary data.</text>
</comment>
<reference evidence="2 3" key="1">
    <citation type="submission" date="2014-02" db="EMBL/GenBank/DDBJ databases">
        <title>The small core and large imbalanced accessory genome model reveals a collaborative survival strategy of Sorangium cellulosum strains in nature.</title>
        <authorList>
            <person name="Han K."/>
            <person name="Peng R."/>
            <person name="Blom J."/>
            <person name="Li Y.-Z."/>
        </authorList>
    </citation>
    <scope>NUCLEOTIDE SEQUENCE [LARGE SCALE GENOMIC DNA]</scope>
    <source>
        <strain evidence="2 3">So0007-03</strain>
    </source>
</reference>
<evidence type="ECO:0000313" key="2">
    <source>
        <dbReference type="EMBL" id="KYG11090.1"/>
    </source>
</evidence>
<dbReference type="EMBL" id="JEME01000132">
    <property type="protein sequence ID" value="KYG11090.1"/>
    <property type="molecule type" value="Genomic_DNA"/>
</dbReference>
<name>A0A150U296_SORCE</name>
<gene>
    <name evidence="2" type="ORF">BE21_08760</name>
</gene>
<evidence type="ECO:0000313" key="3">
    <source>
        <dbReference type="Proteomes" id="UP000075502"/>
    </source>
</evidence>
<dbReference type="AlphaFoldDB" id="A0A150U296"/>
<feature type="region of interest" description="Disordered" evidence="1">
    <location>
        <begin position="451"/>
        <end position="503"/>
    </location>
</feature>
<evidence type="ECO:0008006" key="4">
    <source>
        <dbReference type="Google" id="ProtNLM"/>
    </source>
</evidence>
<accession>A0A150U296</accession>
<protein>
    <recommendedName>
        <fullName evidence="4">Lipoprotein</fullName>
    </recommendedName>
</protein>